<evidence type="ECO:0000313" key="1">
    <source>
        <dbReference type="EMBL" id="TXK51985.1"/>
    </source>
</evidence>
<dbReference type="Proteomes" id="UP000321926">
    <property type="component" value="Unassembled WGS sequence"/>
</dbReference>
<dbReference type="AlphaFoldDB" id="A0A5C8KD69"/>
<name>A0A5C8KD69_9BACT</name>
<sequence length="183" mass="21184">MQQLEVVKISDNQTKILRHILGERIYFFYSDKLQVEGDHGHFLFWANGFAIALSTTNNSQDNFRTYINISADYRLLNREAAIYYEFDINVSSAPLWQEGSLQFGKLSSLRIFSDPILMIEVYQDFNEGNEKIALHDCALVFYSQSRKIMVRARPEVIGGVDVVLDEPYIEALLRHLKLRTTIV</sequence>
<dbReference type="EMBL" id="VRTY01000006">
    <property type="protein sequence ID" value="TXK51985.1"/>
    <property type="molecule type" value="Genomic_DNA"/>
</dbReference>
<dbReference type="RefSeq" id="WP_147920199.1">
    <property type="nucleotide sequence ID" value="NZ_VRTY01000006.1"/>
</dbReference>
<gene>
    <name evidence="1" type="ORF">FVR03_02570</name>
</gene>
<reference evidence="1 2" key="1">
    <citation type="submission" date="2019-08" db="EMBL/GenBank/DDBJ databases">
        <authorList>
            <person name="Shi S."/>
        </authorList>
    </citation>
    <scope>NUCLEOTIDE SEQUENCE [LARGE SCALE GENOMIC DNA]</scope>
    <source>
        <strain evidence="1 2">GY10130</strain>
    </source>
</reference>
<organism evidence="1 2">
    <name type="scientific">Pontibacter qinzhouensis</name>
    <dbReference type="NCBI Taxonomy" id="2603253"/>
    <lineage>
        <taxon>Bacteria</taxon>
        <taxon>Pseudomonadati</taxon>
        <taxon>Bacteroidota</taxon>
        <taxon>Cytophagia</taxon>
        <taxon>Cytophagales</taxon>
        <taxon>Hymenobacteraceae</taxon>
        <taxon>Pontibacter</taxon>
    </lineage>
</organism>
<proteinExistence type="predicted"/>
<dbReference type="OrthoDB" id="850475at2"/>
<keyword evidence="2" id="KW-1185">Reference proteome</keyword>
<accession>A0A5C8KD69</accession>
<comment type="caution">
    <text evidence="1">The sequence shown here is derived from an EMBL/GenBank/DDBJ whole genome shotgun (WGS) entry which is preliminary data.</text>
</comment>
<protein>
    <submittedName>
        <fullName evidence="1">Uncharacterized protein</fullName>
    </submittedName>
</protein>
<evidence type="ECO:0000313" key="2">
    <source>
        <dbReference type="Proteomes" id="UP000321926"/>
    </source>
</evidence>